<dbReference type="PANTHER" id="PTHR12425:SF5">
    <property type="entry name" value="SYNEMBRYN"/>
    <property type="match status" value="1"/>
</dbReference>
<dbReference type="InterPro" id="IPR008376">
    <property type="entry name" value="Chaperone_Ric-8_A/B"/>
</dbReference>
<dbReference type="GO" id="GO:0005085">
    <property type="term" value="F:guanyl-nucleotide exchange factor activity"/>
    <property type="evidence" value="ECO:0007669"/>
    <property type="project" value="UniProtKB-KW"/>
</dbReference>
<comment type="similarity">
    <text evidence="2">Belongs to the synembryn family.</text>
</comment>
<evidence type="ECO:0000256" key="3">
    <source>
        <dbReference type="ARBA" id="ARBA00022490"/>
    </source>
</evidence>
<dbReference type="GO" id="GO:0007186">
    <property type="term" value="P:G protein-coupled receptor signaling pathway"/>
    <property type="evidence" value="ECO:0007669"/>
    <property type="project" value="TreeGrafter"/>
</dbReference>
<evidence type="ECO:0000256" key="1">
    <source>
        <dbReference type="ARBA" id="ARBA00004544"/>
    </source>
</evidence>
<dbReference type="STRING" id="543379.A0A232EKM1"/>
<dbReference type="PRINTS" id="PR01802">
    <property type="entry name" value="SYNEMBRYN"/>
</dbReference>
<evidence type="ECO:0000313" key="6">
    <source>
        <dbReference type="EMBL" id="OXU18872.1"/>
    </source>
</evidence>
<evidence type="ECO:0000256" key="4">
    <source>
        <dbReference type="ARBA" id="ARBA00022658"/>
    </source>
</evidence>
<dbReference type="OrthoDB" id="5585685at2759"/>
<dbReference type="Proteomes" id="UP000215335">
    <property type="component" value="Unassembled WGS sequence"/>
</dbReference>
<gene>
    <name evidence="6" type="ORF">TSAR_013779</name>
</gene>
<evidence type="ECO:0000256" key="2">
    <source>
        <dbReference type="ARBA" id="ARBA00009049"/>
    </source>
</evidence>
<reference evidence="6 7" key="1">
    <citation type="journal article" date="2017" name="Curr. Biol.">
        <title>The Evolution of Venom by Co-option of Single-Copy Genes.</title>
        <authorList>
            <person name="Martinson E.O."/>
            <person name="Mrinalini"/>
            <person name="Kelkar Y.D."/>
            <person name="Chang C.H."/>
            <person name="Werren J.H."/>
        </authorList>
    </citation>
    <scope>NUCLEOTIDE SEQUENCE [LARGE SCALE GENOMIC DNA]</scope>
    <source>
        <strain evidence="6 7">Alberta</strain>
        <tissue evidence="6">Whole body</tissue>
    </source>
</reference>
<evidence type="ECO:0000256" key="5">
    <source>
        <dbReference type="ARBA" id="ARBA00023186"/>
    </source>
</evidence>
<dbReference type="GO" id="GO:0001965">
    <property type="term" value="F:G-protein alpha-subunit binding"/>
    <property type="evidence" value="ECO:0007669"/>
    <property type="project" value="TreeGrafter"/>
</dbReference>
<dbReference type="GO" id="GO:0005938">
    <property type="term" value="C:cell cortex"/>
    <property type="evidence" value="ECO:0007669"/>
    <property type="project" value="UniProtKB-SubCell"/>
</dbReference>
<comment type="caution">
    <text evidence="6">The sequence shown here is derived from an EMBL/GenBank/DDBJ whole genome shotgun (WGS) entry which is preliminary data.</text>
</comment>
<proteinExistence type="inferred from homology"/>
<dbReference type="Gene3D" id="1.25.10.10">
    <property type="entry name" value="Leucine-rich Repeat Variant"/>
    <property type="match status" value="1"/>
</dbReference>
<name>A0A232EKM1_9HYME</name>
<dbReference type="InterPro" id="IPR019318">
    <property type="entry name" value="Gua_nucleotide_exch_fac_Ric8"/>
</dbReference>
<dbReference type="SUPFAM" id="SSF48371">
    <property type="entry name" value="ARM repeat"/>
    <property type="match status" value="1"/>
</dbReference>
<evidence type="ECO:0008006" key="8">
    <source>
        <dbReference type="Google" id="ProtNLM"/>
    </source>
</evidence>
<sequence length="533" mass="61808">MEDLFLKLKSENDQDFSQALTTFVNNASYIVLLHYASVTKFEFLDKENFRSEIWEAIFLHLNSKEQYYIHEKCLATLRILSRDKTNLDSILTKEKLNVILEYAGLNIKQEKYTISSVTNEAQKLLCNLLFNSPKIQTTLVETSCLECVIDRISKYNENNCHDTKLFDVRIIFLVTALNISTRNFVCTELHGDIQLIKMLENVLQYYSMDNREIKDNDATLTCEILKALFNLFYQPKDLTTEEMEIYEKLVFILRNLCFNNSKQHKENLISNTVNLLTVIPKNCYSNLIVQLPNNQQDLILYKDVDMSTINILIIFLNNKLECKTNLIENLSPILSCFIRMCKTERLIRKYTRMQVLPPLKDVLQRPEEGTTLRNKLCKLLTTPITEVRDLVAEFLFVLCKEKVGRMIKYTGYGNAAGMFANKGLLGPDHAKVDYSSESEDSETEEYEKYKEKINPVVGCYESPKPNPLEGMTEEQKEYEAMKLVSLVDQLQRKGLIQPCRVGEDGKPKAIEHVLELKEQLPKQQIHRQESDSD</sequence>
<dbReference type="InterPro" id="IPR011989">
    <property type="entry name" value="ARM-like"/>
</dbReference>
<dbReference type="AlphaFoldDB" id="A0A232EKM1"/>
<dbReference type="InterPro" id="IPR016024">
    <property type="entry name" value="ARM-type_fold"/>
</dbReference>
<evidence type="ECO:0000313" key="7">
    <source>
        <dbReference type="Proteomes" id="UP000215335"/>
    </source>
</evidence>
<keyword evidence="5" id="KW-0143">Chaperone</keyword>
<keyword evidence="4" id="KW-0344">Guanine-nucleotide releasing factor</keyword>
<keyword evidence="3" id="KW-0963">Cytoplasm</keyword>
<accession>A0A232EKM1</accession>
<dbReference type="PANTHER" id="PTHR12425">
    <property type="entry name" value="SYNEMBRYN"/>
    <property type="match status" value="1"/>
</dbReference>
<dbReference type="Pfam" id="PF10165">
    <property type="entry name" value="Ric8"/>
    <property type="match status" value="1"/>
</dbReference>
<comment type="subcellular location">
    <subcellularLocation>
        <location evidence="1">Cytoplasm</location>
        <location evidence="1">Cell cortex</location>
    </subcellularLocation>
</comment>
<organism evidence="6 7">
    <name type="scientific">Trichomalopsis sarcophagae</name>
    <dbReference type="NCBI Taxonomy" id="543379"/>
    <lineage>
        <taxon>Eukaryota</taxon>
        <taxon>Metazoa</taxon>
        <taxon>Ecdysozoa</taxon>
        <taxon>Arthropoda</taxon>
        <taxon>Hexapoda</taxon>
        <taxon>Insecta</taxon>
        <taxon>Pterygota</taxon>
        <taxon>Neoptera</taxon>
        <taxon>Endopterygota</taxon>
        <taxon>Hymenoptera</taxon>
        <taxon>Apocrita</taxon>
        <taxon>Proctotrupomorpha</taxon>
        <taxon>Chalcidoidea</taxon>
        <taxon>Pteromalidae</taxon>
        <taxon>Pteromalinae</taxon>
        <taxon>Trichomalopsis</taxon>
    </lineage>
</organism>
<keyword evidence="7" id="KW-1185">Reference proteome</keyword>
<dbReference type="EMBL" id="NNAY01003783">
    <property type="protein sequence ID" value="OXU18872.1"/>
    <property type="molecule type" value="Genomic_DNA"/>
</dbReference>
<protein>
    <recommendedName>
        <fullName evidence="8">Synembryn-A</fullName>
    </recommendedName>
</protein>